<name>A0AAP9D0F3_BACFG</name>
<sequence>MNKNLVIAVLSLLLALSLIFQHLYYSNRNSTENSLKTDTVTVIKTDTVTITKPVIQYRYITQVITDTLYNTDSIKVPVRIPIESKTYQDSTYRAVISGYRASLDTIQIYPIHTITTITNTKQKRFNIGIQAGVGYGCFNKKPDIYWGFGVSYRLY</sequence>
<feature type="domain" description="DUF6808" evidence="1">
    <location>
        <begin position="72"/>
        <end position="155"/>
    </location>
</feature>
<dbReference type="Proteomes" id="UP000028294">
    <property type="component" value="Chromosome"/>
</dbReference>
<dbReference type="InterPro" id="IPR049214">
    <property type="entry name" value="DUF6808"/>
</dbReference>
<protein>
    <recommendedName>
        <fullName evidence="1">DUF6808 domain-containing protein</fullName>
    </recommendedName>
</protein>
<dbReference type="EMBL" id="CP036553">
    <property type="protein sequence ID" value="QCQ37977.1"/>
    <property type="molecule type" value="Genomic_DNA"/>
</dbReference>
<evidence type="ECO:0000313" key="3">
    <source>
        <dbReference type="Proteomes" id="UP000028294"/>
    </source>
</evidence>
<proteinExistence type="predicted"/>
<dbReference type="RefSeq" id="WP_137569141.1">
    <property type="nucleotide sequence ID" value="NZ_CP036553.1"/>
</dbReference>
<evidence type="ECO:0000313" key="2">
    <source>
        <dbReference type="EMBL" id="QCQ37977.1"/>
    </source>
</evidence>
<dbReference type="Pfam" id="PF20647">
    <property type="entry name" value="DUF6808"/>
    <property type="match status" value="1"/>
</dbReference>
<dbReference type="AlphaFoldDB" id="A0AAP9D0F3"/>
<gene>
    <name evidence="2" type="ORF">IA74_018765</name>
</gene>
<accession>A0AAP9D0F3</accession>
<evidence type="ECO:0000259" key="1">
    <source>
        <dbReference type="Pfam" id="PF20647"/>
    </source>
</evidence>
<reference evidence="2 3" key="1">
    <citation type="submission" date="2019-03" db="EMBL/GenBank/DDBJ databases">
        <title>Complete genome assembly of MDR B. fragilis.</title>
        <authorList>
            <person name="Sydenham T.V."/>
            <person name="Hasman H."/>
            <person name="Justesen U.S."/>
        </authorList>
    </citation>
    <scope>NUCLEOTIDE SEQUENCE [LARGE SCALE GENOMIC DNA]</scope>
    <source>
        <strain evidence="2 3">DCMOUH0067B</strain>
    </source>
</reference>
<organism evidence="2 3">
    <name type="scientific">Bacteroides fragilis</name>
    <dbReference type="NCBI Taxonomy" id="817"/>
    <lineage>
        <taxon>Bacteria</taxon>
        <taxon>Pseudomonadati</taxon>
        <taxon>Bacteroidota</taxon>
        <taxon>Bacteroidia</taxon>
        <taxon>Bacteroidales</taxon>
        <taxon>Bacteroidaceae</taxon>
        <taxon>Bacteroides</taxon>
    </lineage>
</organism>